<gene>
    <name evidence="1" type="ordered locus">Sput200_4242</name>
    <name evidence="2" type="ordered locus">Sput200_4255</name>
</gene>
<dbReference type="PATRIC" id="fig|399804.5.peg.4351"/>
<proteinExistence type="predicted"/>
<evidence type="ECO:0000313" key="1">
    <source>
        <dbReference type="EMBL" id="ADV56589.1"/>
    </source>
</evidence>
<reference evidence="1 3" key="1">
    <citation type="submission" date="2011-01" db="EMBL/GenBank/DDBJ databases">
        <title>Complete sequence of Shewanella putrefaciens 200.</title>
        <authorList>
            <consortium name="US DOE Joint Genome Institute"/>
            <person name="Lucas S."/>
            <person name="Copeland A."/>
            <person name="Lapidus A."/>
            <person name="Cheng J.-F."/>
            <person name="Bruce D."/>
            <person name="Goodwin L."/>
            <person name="Pitluck S."/>
            <person name="Munk A.C."/>
            <person name="Detter J.C."/>
            <person name="Han C."/>
            <person name="Tapia R."/>
            <person name="Land M."/>
            <person name="Hauser L."/>
            <person name="Chang Y.-J."/>
            <person name="Jeffries C."/>
            <person name="Kyrpides N."/>
            <person name="Ivanova N."/>
            <person name="Mikhailova N."/>
            <person name="Kolker E."/>
            <person name="Lawrence C."/>
            <person name="McCue L.A."/>
            <person name="DiChristina T."/>
            <person name="Nealson K."/>
            <person name="Fredrickson J.K."/>
            <person name="Woyke T."/>
        </authorList>
    </citation>
    <scope>NUCLEOTIDE SEQUENCE [LARGE SCALE GENOMIC DNA]</scope>
    <source>
        <strain evidence="1 3">200</strain>
    </source>
</reference>
<sequence>MNQEQKRTHWASVIEQQKQSQLSIKQFCEDKGISYQTFFYWSKRLRSPETVQTLQPIKFDESRHLLSEAVVLLFANGIRAELPAALSPAQIKHWVDALQ</sequence>
<dbReference type="KEGG" id="shp:Sput200_4242"/>
<dbReference type="Proteomes" id="UP000008209">
    <property type="component" value="Chromosome"/>
</dbReference>
<dbReference type="KEGG" id="shp:Sput200_4255"/>
<organism evidence="1 3">
    <name type="scientific">Shewanella putrefaciens (strain 200)</name>
    <dbReference type="NCBI Taxonomy" id="399804"/>
    <lineage>
        <taxon>Bacteria</taxon>
        <taxon>Pseudomonadati</taxon>
        <taxon>Pseudomonadota</taxon>
        <taxon>Gammaproteobacteria</taxon>
        <taxon>Alteromonadales</taxon>
        <taxon>Shewanellaceae</taxon>
        <taxon>Shewanella</taxon>
    </lineage>
</organism>
<dbReference type="EMBL" id="CP002457">
    <property type="protein sequence ID" value="ADV56589.1"/>
    <property type="molecule type" value="Genomic_DNA"/>
</dbReference>
<dbReference type="OrthoDB" id="6268138at2"/>
<dbReference type="NCBIfam" id="NF047593">
    <property type="entry name" value="IS66_ISAeme5_TnpA"/>
    <property type="match status" value="1"/>
</dbReference>
<protein>
    <submittedName>
        <fullName evidence="1">ISSba7-like transposase, Orf1</fullName>
    </submittedName>
</protein>
<accession>E6XK96</accession>
<evidence type="ECO:0000313" key="2">
    <source>
        <dbReference type="EMBL" id="ADV56600.1"/>
    </source>
</evidence>
<dbReference type="HOGENOM" id="CLU_151804_4_2_6"/>
<dbReference type="EMBL" id="CP002457">
    <property type="protein sequence ID" value="ADV56600.1"/>
    <property type="molecule type" value="Genomic_DNA"/>
</dbReference>
<evidence type="ECO:0000313" key="3">
    <source>
        <dbReference type="Proteomes" id="UP000008209"/>
    </source>
</evidence>
<dbReference type="AlphaFoldDB" id="E6XK96"/>
<name>E6XK96_SHEP2</name>